<comment type="caution">
    <text evidence="8">The sequence shown here is derived from an EMBL/GenBank/DDBJ whole genome shotgun (WGS) entry which is preliminary data.</text>
</comment>
<keyword evidence="9" id="KW-1185">Reference proteome</keyword>
<feature type="transmembrane region" description="Helical" evidence="6">
    <location>
        <begin position="498"/>
        <end position="521"/>
    </location>
</feature>
<dbReference type="Pfam" id="PF03239">
    <property type="entry name" value="FTR1"/>
    <property type="match status" value="1"/>
</dbReference>
<accession>A0ABW0RDP1</accession>
<keyword evidence="5 6" id="KW-0472">Membrane</keyword>
<proteinExistence type="inferred from homology"/>
<reference evidence="9" key="1">
    <citation type="journal article" date="2019" name="Int. J. Syst. Evol. Microbiol.">
        <title>The Global Catalogue of Microorganisms (GCM) 10K type strain sequencing project: providing services to taxonomists for standard genome sequencing and annotation.</title>
        <authorList>
            <consortium name="The Broad Institute Genomics Platform"/>
            <consortium name="The Broad Institute Genome Sequencing Center for Infectious Disease"/>
            <person name="Wu L."/>
            <person name="Ma J."/>
        </authorList>
    </citation>
    <scope>NUCLEOTIDE SEQUENCE [LARGE SCALE GENOMIC DNA]</scope>
    <source>
        <strain evidence="9">CCUG 56331</strain>
    </source>
</reference>
<dbReference type="Proteomes" id="UP001595978">
    <property type="component" value="Unassembled WGS sequence"/>
</dbReference>
<name>A0ABW0RDP1_9BACL</name>
<evidence type="ECO:0000256" key="4">
    <source>
        <dbReference type="ARBA" id="ARBA00022989"/>
    </source>
</evidence>
<dbReference type="RefSeq" id="WP_390310314.1">
    <property type="nucleotide sequence ID" value="NZ_JBHSNQ010000183.1"/>
</dbReference>
<feature type="transmembrane region" description="Helical" evidence="6">
    <location>
        <begin position="355"/>
        <end position="377"/>
    </location>
</feature>
<feature type="chain" id="PRO_5045299020" evidence="7">
    <location>
        <begin position="25"/>
        <end position="581"/>
    </location>
</feature>
<feature type="transmembrane region" description="Helical" evidence="6">
    <location>
        <begin position="389"/>
        <end position="408"/>
    </location>
</feature>
<evidence type="ECO:0000313" key="8">
    <source>
        <dbReference type="EMBL" id="MFC5542864.1"/>
    </source>
</evidence>
<comment type="subcellular location">
    <subcellularLocation>
        <location evidence="1">Membrane</location>
        <topology evidence="1">Multi-pass membrane protein</topology>
    </subcellularLocation>
</comment>
<comment type="similarity">
    <text evidence="2">Belongs to the oxidase-dependent Fe transporter (OFeT) (TC 9.A.10.1) family.</text>
</comment>
<keyword evidence="3 6" id="KW-0812">Transmembrane</keyword>
<protein>
    <submittedName>
        <fullName evidence="8">FTR1 family protein</fullName>
    </submittedName>
</protein>
<dbReference type="InterPro" id="IPR004923">
    <property type="entry name" value="FTR1/Fip1/EfeU"/>
</dbReference>
<feature type="signal peptide" evidence="7">
    <location>
        <begin position="1"/>
        <end position="24"/>
    </location>
</feature>
<keyword evidence="7" id="KW-0732">Signal</keyword>
<evidence type="ECO:0000256" key="5">
    <source>
        <dbReference type="ARBA" id="ARBA00023136"/>
    </source>
</evidence>
<sequence length="581" mass="64638">MKHFLKRCSLICILLLTFVLPVRAETSYSSFYITISDALMNTKQGNGEKAEAAIDRFTKEWESVESSETKEKEAVDKALQKVQKATNKDERIAALKELSTALRTLEEKENPIDETAQREEFARKITPALEQFENALATGDLEQIEAAYNTFNTKWNQNERPVRDLSTAMYGEIETQMAFIRMSIASETADITTIQEQYATLKQKIEDFIAGKETVQAVEGDYSLETLVQYIEEAIKHIGEKNYADAAASIQQFIIIWPQVEQEVSTRNGSLYTKIESDMPIIASSLMKSNVDAEHITQNLKQVKTEIELLKADTNYSFWDSAMILLREGLEALLIIVALAAFLKKSGQQAMEKWIYIGALLGVVCSIVAAVLMSTVLNSATVDSNREVLEGYIGLAAAAMMIGVGVWLHNKTSVGSWNRYISNQMNQAISTGSVVSMAAVSFLSVFREGAETIVFYIGILPKMEMSQFWLGIAMALAILAATAVVLMKMSGKIPVHKFFIVATIFIYLLAFKIIGGSMHTLQLQGRLDTTVVDGLPVLSTVGFYPTFETIIGQAVLILLILATIIYKRFIKHNAVMVRKPK</sequence>
<gene>
    <name evidence="8" type="ORF">ACFPOH_14230</name>
</gene>
<feature type="transmembrane region" description="Helical" evidence="6">
    <location>
        <begin position="428"/>
        <end position="446"/>
    </location>
</feature>
<feature type="transmembrane region" description="Helical" evidence="6">
    <location>
        <begin position="324"/>
        <end position="343"/>
    </location>
</feature>
<evidence type="ECO:0000313" key="9">
    <source>
        <dbReference type="Proteomes" id="UP001595978"/>
    </source>
</evidence>
<evidence type="ECO:0000256" key="2">
    <source>
        <dbReference type="ARBA" id="ARBA00008333"/>
    </source>
</evidence>
<evidence type="ECO:0000256" key="1">
    <source>
        <dbReference type="ARBA" id="ARBA00004141"/>
    </source>
</evidence>
<feature type="transmembrane region" description="Helical" evidence="6">
    <location>
        <begin position="541"/>
        <end position="566"/>
    </location>
</feature>
<organism evidence="8 9">
    <name type="scientific">Ureibacillus suwonensis</name>
    <dbReference type="NCBI Taxonomy" id="313007"/>
    <lineage>
        <taxon>Bacteria</taxon>
        <taxon>Bacillati</taxon>
        <taxon>Bacillota</taxon>
        <taxon>Bacilli</taxon>
        <taxon>Bacillales</taxon>
        <taxon>Caryophanaceae</taxon>
        <taxon>Ureibacillus</taxon>
    </lineage>
</organism>
<feature type="transmembrane region" description="Helical" evidence="6">
    <location>
        <begin position="466"/>
        <end position="486"/>
    </location>
</feature>
<dbReference type="PANTHER" id="PTHR31632">
    <property type="entry name" value="IRON TRANSPORTER FTH1"/>
    <property type="match status" value="1"/>
</dbReference>
<dbReference type="PANTHER" id="PTHR31632:SF2">
    <property type="entry name" value="PLASMA MEMBRANE IRON PERMEASE"/>
    <property type="match status" value="1"/>
</dbReference>
<evidence type="ECO:0000256" key="7">
    <source>
        <dbReference type="SAM" id="SignalP"/>
    </source>
</evidence>
<dbReference type="EMBL" id="JBHSNQ010000183">
    <property type="protein sequence ID" value="MFC5542864.1"/>
    <property type="molecule type" value="Genomic_DNA"/>
</dbReference>
<evidence type="ECO:0000256" key="3">
    <source>
        <dbReference type="ARBA" id="ARBA00022692"/>
    </source>
</evidence>
<evidence type="ECO:0000256" key="6">
    <source>
        <dbReference type="SAM" id="Phobius"/>
    </source>
</evidence>
<keyword evidence="4 6" id="KW-1133">Transmembrane helix</keyword>